<dbReference type="Proteomes" id="UP001165082">
    <property type="component" value="Unassembled WGS sequence"/>
</dbReference>
<evidence type="ECO:0000256" key="3">
    <source>
        <dbReference type="ARBA" id="ARBA00022705"/>
    </source>
</evidence>
<gene>
    <name evidence="8" type="ORF">TrRE_jg1691</name>
</gene>
<dbReference type="GO" id="GO:0006260">
    <property type="term" value="P:DNA replication"/>
    <property type="evidence" value="ECO:0007669"/>
    <property type="project" value="UniProtKB-KW"/>
</dbReference>
<keyword evidence="3" id="KW-0235">DNA replication</keyword>
<evidence type="ECO:0000313" key="8">
    <source>
        <dbReference type="EMBL" id="GMH46842.1"/>
    </source>
</evidence>
<evidence type="ECO:0000256" key="4">
    <source>
        <dbReference type="ARBA" id="ARBA00022741"/>
    </source>
</evidence>
<evidence type="ECO:0000313" key="9">
    <source>
        <dbReference type="Proteomes" id="UP001165082"/>
    </source>
</evidence>
<dbReference type="InterPro" id="IPR013748">
    <property type="entry name" value="Rep_factorC_C"/>
</dbReference>
<dbReference type="OrthoDB" id="10254700at2759"/>
<dbReference type="EMBL" id="BRXZ01003079">
    <property type="protein sequence ID" value="GMH46842.1"/>
    <property type="molecule type" value="Genomic_DNA"/>
</dbReference>
<keyword evidence="6" id="KW-0539">Nucleus</keyword>
<evidence type="ECO:0000259" key="7">
    <source>
        <dbReference type="Pfam" id="PF08542"/>
    </source>
</evidence>
<sequence>MNLLQSTSMAYPEVNQSNVYLCSGSPMPADMDLIYHSLLNDPLSTCATKIGGLCASKGYALQDVILDLTTLVLATEMPGEVMGEILDGMSEVEHQLGVGTDEGLQLNALVGVFVAARNCMAGA</sequence>
<dbReference type="Gene3D" id="1.20.272.10">
    <property type="match status" value="1"/>
</dbReference>
<dbReference type="Pfam" id="PF08542">
    <property type="entry name" value="Rep_fac_C"/>
    <property type="match status" value="1"/>
</dbReference>
<name>A0A9W6Z2A0_9STRA</name>
<dbReference type="GO" id="GO:0003677">
    <property type="term" value="F:DNA binding"/>
    <property type="evidence" value="ECO:0007669"/>
    <property type="project" value="InterPro"/>
</dbReference>
<evidence type="ECO:0000256" key="1">
    <source>
        <dbReference type="ARBA" id="ARBA00004123"/>
    </source>
</evidence>
<organism evidence="8 9">
    <name type="scientific">Triparma retinervis</name>
    <dbReference type="NCBI Taxonomy" id="2557542"/>
    <lineage>
        <taxon>Eukaryota</taxon>
        <taxon>Sar</taxon>
        <taxon>Stramenopiles</taxon>
        <taxon>Ochrophyta</taxon>
        <taxon>Bolidophyceae</taxon>
        <taxon>Parmales</taxon>
        <taxon>Triparmaceae</taxon>
        <taxon>Triparma</taxon>
    </lineage>
</organism>
<keyword evidence="9" id="KW-1185">Reference proteome</keyword>
<evidence type="ECO:0000256" key="5">
    <source>
        <dbReference type="ARBA" id="ARBA00022840"/>
    </source>
</evidence>
<protein>
    <recommendedName>
        <fullName evidence="7">Replication factor C C-terminal domain-containing protein</fullName>
    </recommendedName>
</protein>
<dbReference type="GO" id="GO:0005634">
    <property type="term" value="C:nucleus"/>
    <property type="evidence" value="ECO:0007669"/>
    <property type="project" value="UniProtKB-SubCell"/>
</dbReference>
<comment type="caution">
    <text evidence="8">The sequence shown here is derived from an EMBL/GenBank/DDBJ whole genome shotgun (WGS) entry which is preliminary data.</text>
</comment>
<dbReference type="InterPro" id="IPR008921">
    <property type="entry name" value="DNA_pol3_clamp-load_cplx_C"/>
</dbReference>
<feature type="domain" description="Replication factor C C-terminal" evidence="7">
    <location>
        <begin position="26"/>
        <end position="111"/>
    </location>
</feature>
<accession>A0A9W6Z2A0</accession>
<proteinExistence type="inferred from homology"/>
<dbReference type="AlphaFoldDB" id="A0A9W6Z2A0"/>
<dbReference type="SUPFAM" id="SSF48019">
    <property type="entry name" value="post-AAA+ oligomerization domain-like"/>
    <property type="match status" value="1"/>
</dbReference>
<dbReference type="GO" id="GO:0005524">
    <property type="term" value="F:ATP binding"/>
    <property type="evidence" value="ECO:0007669"/>
    <property type="project" value="UniProtKB-KW"/>
</dbReference>
<comment type="subcellular location">
    <subcellularLocation>
        <location evidence="1">Nucleus</location>
    </subcellularLocation>
</comment>
<comment type="similarity">
    <text evidence="2">Belongs to the activator 1 small subunits family.</text>
</comment>
<reference evidence="8" key="1">
    <citation type="submission" date="2022-07" db="EMBL/GenBank/DDBJ databases">
        <title>Genome analysis of Parmales, a sister group of diatoms, reveals the evolutionary specialization of diatoms from phago-mixotrophs to photoautotrophs.</title>
        <authorList>
            <person name="Ban H."/>
            <person name="Sato S."/>
            <person name="Yoshikawa S."/>
            <person name="Kazumasa Y."/>
            <person name="Nakamura Y."/>
            <person name="Ichinomiya M."/>
            <person name="Saitoh K."/>
            <person name="Sato N."/>
            <person name="Blanc-Mathieu R."/>
            <person name="Endo H."/>
            <person name="Kuwata A."/>
            <person name="Ogata H."/>
        </authorList>
    </citation>
    <scope>NUCLEOTIDE SEQUENCE</scope>
</reference>
<keyword evidence="4" id="KW-0547">Nucleotide-binding</keyword>
<evidence type="ECO:0000256" key="6">
    <source>
        <dbReference type="ARBA" id="ARBA00023242"/>
    </source>
</evidence>
<evidence type="ECO:0000256" key="2">
    <source>
        <dbReference type="ARBA" id="ARBA00005378"/>
    </source>
</evidence>
<dbReference type="FunFam" id="1.20.272.10:FF:000004">
    <property type="entry name" value="Replication factor C subunit 5"/>
    <property type="match status" value="1"/>
</dbReference>
<keyword evidence="5" id="KW-0067">ATP-binding</keyword>